<reference evidence="3" key="1">
    <citation type="submission" date="2019-09" db="EMBL/GenBank/DDBJ databases">
        <authorList>
            <person name="Jung D.-H."/>
        </authorList>
    </citation>
    <scope>NUCLEOTIDE SEQUENCE [LARGE SCALE GENOMIC DNA]</scope>
    <source>
        <strain evidence="3">JA-25</strain>
    </source>
</reference>
<dbReference type="EMBL" id="WAEL01000002">
    <property type="protein sequence ID" value="NID09736.1"/>
    <property type="molecule type" value="Genomic_DNA"/>
</dbReference>
<feature type="transmembrane region" description="Helical" evidence="1">
    <location>
        <begin position="81"/>
        <end position="103"/>
    </location>
</feature>
<protein>
    <recommendedName>
        <fullName evidence="4">Small multi-drug export protein</fullName>
    </recommendedName>
</protein>
<evidence type="ECO:0000313" key="2">
    <source>
        <dbReference type="EMBL" id="NID09736.1"/>
    </source>
</evidence>
<dbReference type="Proteomes" id="UP000606008">
    <property type="component" value="Unassembled WGS sequence"/>
</dbReference>
<feature type="transmembrane region" description="Helical" evidence="1">
    <location>
        <begin position="115"/>
        <end position="137"/>
    </location>
</feature>
<evidence type="ECO:0008006" key="4">
    <source>
        <dbReference type="Google" id="ProtNLM"/>
    </source>
</evidence>
<sequence>MNYAKYISVALASMLKFVGGPLAGMALNLTWRETAICSVLGMMTSVFLVLFAGTAINQIRDRYRKVKPRLFTKRTRMAVRIWQRAGLAGIAVLTPILLTPIGGTALALSFRVPNLRIIVAMLLSGSFWGAVISWGAFQIPGLFR</sequence>
<gene>
    <name evidence="2" type="ORF">F7231_06095</name>
</gene>
<evidence type="ECO:0000313" key="3">
    <source>
        <dbReference type="Proteomes" id="UP000606008"/>
    </source>
</evidence>
<feature type="transmembrane region" description="Helical" evidence="1">
    <location>
        <begin position="39"/>
        <end position="60"/>
    </location>
</feature>
<reference evidence="3" key="2">
    <citation type="submission" date="2023-07" db="EMBL/GenBank/DDBJ databases">
        <authorList>
            <person name="Jung D.-H."/>
        </authorList>
    </citation>
    <scope>NUCLEOTIDE SEQUENCE [LARGE SCALE GENOMIC DNA]</scope>
    <source>
        <strain evidence="3">JA-25</strain>
    </source>
</reference>
<comment type="caution">
    <text evidence="2">The sequence shown here is derived from an EMBL/GenBank/DDBJ whole genome shotgun (WGS) entry which is preliminary data.</text>
</comment>
<proteinExistence type="predicted"/>
<dbReference type="RefSeq" id="WP_085412379.1">
    <property type="nucleotide sequence ID" value="NZ_WAEL01000002.1"/>
</dbReference>
<organism evidence="2 3">
    <name type="scientific">Fibrivirga algicola</name>
    <dbReference type="NCBI Taxonomy" id="2950420"/>
    <lineage>
        <taxon>Bacteria</taxon>
        <taxon>Pseudomonadati</taxon>
        <taxon>Bacteroidota</taxon>
        <taxon>Cytophagia</taxon>
        <taxon>Cytophagales</taxon>
        <taxon>Spirosomataceae</taxon>
        <taxon>Fibrivirga</taxon>
    </lineage>
</organism>
<keyword evidence="1" id="KW-0812">Transmembrane</keyword>
<feature type="transmembrane region" description="Helical" evidence="1">
    <location>
        <begin position="7"/>
        <end position="27"/>
    </location>
</feature>
<accession>A0ABX0QCA7</accession>
<evidence type="ECO:0000256" key="1">
    <source>
        <dbReference type="SAM" id="Phobius"/>
    </source>
</evidence>
<keyword evidence="3" id="KW-1185">Reference proteome</keyword>
<keyword evidence="1" id="KW-1133">Transmembrane helix</keyword>
<keyword evidence="1" id="KW-0472">Membrane</keyword>
<name>A0ABX0QCA7_9BACT</name>